<dbReference type="AlphaFoldDB" id="A0A545UFL9"/>
<organism evidence="1 2">
    <name type="scientific">Aliikangiella coralliicola</name>
    <dbReference type="NCBI Taxonomy" id="2592383"/>
    <lineage>
        <taxon>Bacteria</taxon>
        <taxon>Pseudomonadati</taxon>
        <taxon>Pseudomonadota</taxon>
        <taxon>Gammaproteobacteria</taxon>
        <taxon>Oceanospirillales</taxon>
        <taxon>Pleioneaceae</taxon>
        <taxon>Aliikangiella</taxon>
    </lineage>
</organism>
<dbReference type="EMBL" id="VIKS01000004">
    <property type="protein sequence ID" value="TQV88268.1"/>
    <property type="molecule type" value="Genomic_DNA"/>
</dbReference>
<evidence type="ECO:0000313" key="1">
    <source>
        <dbReference type="EMBL" id="TQV88268.1"/>
    </source>
</evidence>
<dbReference type="RefSeq" id="WP_142892776.1">
    <property type="nucleotide sequence ID" value="NZ_ML660162.1"/>
</dbReference>
<sequence>MPLLIGSIEAESMLTYFRAYLMDDGAGANMWLMLHTGPWEPYEIDCAVLIHSVAGENGVTAYLKDQCDSPWKETNTQELHFLSRDEVLRQEGGKNWAFETYDYFIGNQNEVYDFFHKGM</sequence>
<name>A0A545UFL9_9GAMM</name>
<protein>
    <submittedName>
        <fullName evidence="1">Uncharacterized protein</fullName>
    </submittedName>
</protein>
<gene>
    <name evidence="1" type="ORF">FLL46_07000</name>
</gene>
<reference evidence="1 2" key="1">
    <citation type="submission" date="2019-07" db="EMBL/GenBank/DDBJ databases">
        <title>Draft genome for Aliikangiella sp. M105.</title>
        <authorList>
            <person name="Wang G."/>
        </authorList>
    </citation>
    <scope>NUCLEOTIDE SEQUENCE [LARGE SCALE GENOMIC DNA]</scope>
    <source>
        <strain evidence="1 2">M105</strain>
    </source>
</reference>
<keyword evidence="2" id="KW-1185">Reference proteome</keyword>
<dbReference type="Proteomes" id="UP000315439">
    <property type="component" value="Unassembled WGS sequence"/>
</dbReference>
<evidence type="ECO:0000313" key="2">
    <source>
        <dbReference type="Proteomes" id="UP000315439"/>
    </source>
</evidence>
<comment type="caution">
    <text evidence="1">The sequence shown here is derived from an EMBL/GenBank/DDBJ whole genome shotgun (WGS) entry which is preliminary data.</text>
</comment>
<accession>A0A545UFL9</accession>
<proteinExistence type="predicted"/>